<protein>
    <submittedName>
        <fullName evidence="7">ABC-F family ATP-binding cassette domain-containing protein</fullName>
    </submittedName>
</protein>
<keyword evidence="3 7" id="KW-0067">ATP-binding</keyword>
<dbReference type="InterPro" id="IPR027417">
    <property type="entry name" value="P-loop_NTPase"/>
</dbReference>
<keyword evidence="4" id="KW-0175">Coiled coil</keyword>
<feature type="domain" description="ABC transporter" evidence="6">
    <location>
        <begin position="2"/>
        <end position="243"/>
    </location>
</feature>
<dbReference type="InterPro" id="IPR032524">
    <property type="entry name" value="ABC_tran_C"/>
</dbReference>
<dbReference type="Gene3D" id="1.10.287.380">
    <property type="entry name" value="Valyl-tRNA synthetase, C-terminal domain"/>
    <property type="match status" value="1"/>
</dbReference>
<proteinExistence type="predicted"/>
<comment type="caution">
    <text evidence="7">The sequence shown here is derived from an EMBL/GenBank/DDBJ whole genome shotgun (WGS) entry which is preliminary data.</text>
</comment>
<dbReference type="InterPro" id="IPR037118">
    <property type="entry name" value="Val-tRNA_synth_C_sf"/>
</dbReference>
<dbReference type="Pfam" id="PF12848">
    <property type="entry name" value="ABC_tran_Xtn"/>
    <property type="match status" value="1"/>
</dbReference>
<dbReference type="InterPro" id="IPR003439">
    <property type="entry name" value="ABC_transporter-like_ATP-bd"/>
</dbReference>
<dbReference type="InterPro" id="IPR017871">
    <property type="entry name" value="ABC_transporter-like_CS"/>
</dbReference>
<evidence type="ECO:0000259" key="6">
    <source>
        <dbReference type="PROSITE" id="PS50893"/>
    </source>
</evidence>
<dbReference type="PANTHER" id="PTHR19211">
    <property type="entry name" value="ATP-BINDING TRANSPORT PROTEIN-RELATED"/>
    <property type="match status" value="1"/>
</dbReference>
<accession>A0ABU5DYR7</accession>
<dbReference type="Proteomes" id="UP001271769">
    <property type="component" value="Unassembled WGS sequence"/>
</dbReference>
<evidence type="ECO:0000256" key="3">
    <source>
        <dbReference type="ARBA" id="ARBA00022840"/>
    </source>
</evidence>
<sequence length="639" mass="69885">MLTINNLTYRIAGREILSNASVSVSAGHHAGLVGRNGAGKSTLLKLISGDLHQDSGTIDVPKSWRVGRLEQEMKDQSRSLIDCVLAADTERTALLHEADHATDPNRIAEIHARLTDIQAHSAESRAAEILAGLGFDGVAQLRPLSDFSGGWQMRVALAAQLFSAPDLMLLDEPTNHLDLEATLWLESYLKNYPGTILLVSHDRDLLNKVVNRTIHLSRGGMISYAGGYDDFENMRRLRMEQDMAMAAKVDAQRKHMQAFVDRFRYKASKARQAQSRLKMIAKLQPISLVADEKGINISFPQPEALAPPLITIDHVSVGYEPGKPILKNLDLRLDPDDRIALLGSNGNGKSTFIKLLAGRLEPMAGQMRKSNKLRVGYFAQHQTDELDLDATPIEVMARAAPDLLPDKRRAHLGRFGLGQDQANTKVAQLSGGEKARLLLALMSRQAPNILLLDEPSNHLDIDSRQALVEAINEFEGAVIIISHDPNLIELSADRLWLVKDGGVKAFDGDMDDYRRQIISERREKNRGEKKGALPEKASAPKLAAAHAGAAASGPKVEPKPVPAAKKVAVSPEKKKALSNAELAVNKLTQALDLIEAKLADPSLYNNGGTAELQTWQTKHAEVKKKLSAAEETWLELSAG</sequence>
<dbReference type="PANTHER" id="PTHR19211:SF14">
    <property type="entry name" value="ATP-BINDING CASSETTE SUB-FAMILY F MEMBER 1"/>
    <property type="match status" value="1"/>
</dbReference>
<dbReference type="InterPro" id="IPR032781">
    <property type="entry name" value="ABC_tran_Xtn"/>
</dbReference>
<feature type="compositionally biased region" description="Basic and acidic residues" evidence="5">
    <location>
        <begin position="520"/>
        <end position="533"/>
    </location>
</feature>
<dbReference type="GO" id="GO:0005524">
    <property type="term" value="F:ATP binding"/>
    <property type="evidence" value="ECO:0007669"/>
    <property type="project" value="UniProtKB-KW"/>
</dbReference>
<evidence type="ECO:0000256" key="4">
    <source>
        <dbReference type="SAM" id="Coils"/>
    </source>
</evidence>
<dbReference type="Gene3D" id="3.40.50.300">
    <property type="entry name" value="P-loop containing nucleotide triphosphate hydrolases"/>
    <property type="match status" value="2"/>
</dbReference>
<dbReference type="InterPro" id="IPR050611">
    <property type="entry name" value="ABCF"/>
</dbReference>
<feature type="domain" description="ABC transporter" evidence="6">
    <location>
        <begin position="310"/>
        <end position="525"/>
    </location>
</feature>
<feature type="coiled-coil region" evidence="4">
    <location>
        <begin position="577"/>
        <end position="632"/>
    </location>
</feature>
<evidence type="ECO:0000256" key="5">
    <source>
        <dbReference type="SAM" id="MobiDB-lite"/>
    </source>
</evidence>
<dbReference type="InterPro" id="IPR003593">
    <property type="entry name" value="AAA+_ATPase"/>
</dbReference>
<evidence type="ECO:0000256" key="2">
    <source>
        <dbReference type="ARBA" id="ARBA00022741"/>
    </source>
</evidence>
<evidence type="ECO:0000313" key="7">
    <source>
        <dbReference type="EMBL" id="MDY0872474.1"/>
    </source>
</evidence>
<evidence type="ECO:0000256" key="1">
    <source>
        <dbReference type="ARBA" id="ARBA00022737"/>
    </source>
</evidence>
<gene>
    <name evidence="7" type="ORF">SMD31_11090</name>
</gene>
<dbReference type="PROSITE" id="PS50893">
    <property type="entry name" value="ABC_TRANSPORTER_2"/>
    <property type="match status" value="2"/>
</dbReference>
<evidence type="ECO:0000313" key="8">
    <source>
        <dbReference type="Proteomes" id="UP001271769"/>
    </source>
</evidence>
<dbReference type="Pfam" id="PF00005">
    <property type="entry name" value="ABC_tran"/>
    <property type="match status" value="2"/>
</dbReference>
<dbReference type="CDD" id="cd03221">
    <property type="entry name" value="ABCF_EF-3"/>
    <property type="match status" value="2"/>
</dbReference>
<name>A0ABU5DYR7_9PROT</name>
<feature type="region of interest" description="Disordered" evidence="5">
    <location>
        <begin position="520"/>
        <end position="562"/>
    </location>
</feature>
<dbReference type="SMART" id="SM00382">
    <property type="entry name" value="AAA"/>
    <property type="match status" value="2"/>
</dbReference>
<organism evidence="7 8">
    <name type="scientific">Dongia rigui</name>
    <dbReference type="NCBI Taxonomy" id="940149"/>
    <lineage>
        <taxon>Bacteria</taxon>
        <taxon>Pseudomonadati</taxon>
        <taxon>Pseudomonadota</taxon>
        <taxon>Alphaproteobacteria</taxon>
        <taxon>Rhodospirillales</taxon>
        <taxon>Dongiaceae</taxon>
        <taxon>Dongia</taxon>
    </lineage>
</organism>
<dbReference type="RefSeq" id="WP_320500903.1">
    <property type="nucleotide sequence ID" value="NZ_JAXCLX010000001.1"/>
</dbReference>
<feature type="compositionally biased region" description="Low complexity" evidence="5">
    <location>
        <begin position="534"/>
        <end position="555"/>
    </location>
</feature>
<keyword evidence="2" id="KW-0547">Nucleotide-binding</keyword>
<dbReference type="EMBL" id="JAXCLX010000001">
    <property type="protein sequence ID" value="MDY0872474.1"/>
    <property type="molecule type" value="Genomic_DNA"/>
</dbReference>
<dbReference type="PROSITE" id="PS00211">
    <property type="entry name" value="ABC_TRANSPORTER_1"/>
    <property type="match status" value="2"/>
</dbReference>
<dbReference type="SUPFAM" id="SSF52540">
    <property type="entry name" value="P-loop containing nucleoside triphosphate hydrolases"/>
    <property type="match status" value="2"/>
</dbReference>
<keyword evidence="8" id="KW-1185">Reference proteome</keyword>
<reference evidence="7 8" key="1">
    <citation type="journal article" date="2013" name="Antonie Van Leeuwenhoek">
        <title>Dongia rigui sp. nov., isolated from freshwater of a large wetland in Korea.</title>
        <authorList>
            <person name="Baik K.S."/>
            <person name="Hwang Y.M."/>
            <person name="Choi J.S."/>
            <person name="Kwon J."/>
            <person name="Seong C.N."/>
        </authorList>
    </citation>
    <scope>NUCLEOTIDE SEQUENCE [LARGE SCALE GENOMIC DNA]</scope>
    <source>
        <strain evidence="7 8">04SU4-P</strain>
    </source>
</reference>
<dbReference type="Pfam" id="PF16326">
    <property type="entry name" value="ABC_tran_CTD"/>
    <property type="match status" value="1"/>
</dbReference>
<keyword evidence="1" id="KW-0677">Repeat</keyword>